<dbReference type="InterPro" id="IPR053151">
    <property type="entry name" value="RNase_H-like"/>
</dbReference>
<evidence type="ECO:0000313" key="2">
    <source>
        <dbReference type="EMBL" id="KAK8516450.1"/>
    </source>
</evidence>
<dbReference type="Proteomes" id="UP001472677">
    <property type="component" value="Unassembled WGS sequence"/>
</dbReference>
<organism evidence="2 3">
    <name type="scientific">Hibiscus sabdariffa</name>
    <name type="common">roselle</name>
    <dbReference type="NCBI Taxonomy" id="183260"/>
    <lineage>
        <taxon>Eukaryota</taxon>
        <taxon>Viridiplantae</taxon>
        <taxon>Streptophyta</taxon>
        <taxon>Embryophyta</taxon>
        <taxon>Tracheophyta</taxon>
        <taxon>Spermatophyta</taxon>
        <taxon>Magnoliopsida</taxon>
        <taxon>eudicotyledons</taxon>
        <taxon>Gunneridae</taxon>
        <taxon>Pentapetalae</taxon>
        <taxon>rosids</taxon>
        <taxon>malvids</taxon>
        <taxon>Malvales</taxon>
        <taxon>Malvaceae</taxon>
        <taxon>Malvoideae</taxon>
        <taxon>Hibiscus</taxon>
    </lineage>
</organism>
<proteinExistence type="predicted"/>
<protein>
    <recommendedName>
        <fullName evidence="1">RNase H type-1 domain-containing protein</fullName>
    </recommendedName>
</protein>
<dbReference type="EMBL" id="JBBPBM010000058">
    <property type="protein sequence ID" value="KAK8516450.1"/>
    <property type="molecule type" value="Genomic_DNA"/>
</dbReference>
<dbReference type="PANTHER" id="PTHR47723:SF19">
    <property type="entry name" value="POLYNUCLEOTIDYL TRANSFERASE, RIBONUCLEASE H-LIKE SUPERFAMILY PROTEIN"/>
    <property type="match status" value="1"/>
</dbReference>
<reference evidence="2 3" key="1">
    <citation type="journal article" date="2024" name="G3 (Bethesda)">
        <title>Genome assembly of Hibiscus sabdariffa L. provides insights into metabolisms of medicinal natural products.</title>
        <authorList>
            <person name="Kim T."/>
        </authorList>
    </citation>
    <scope>NUCLEOTIDE SEQUENCE [LARGE SCALE GENOMIC DNA]</scope>
    <source>
        <strain evidence="2">TK-2024</strain>
        <tissue evidence="2">Old leaves</tissue>
    </source>
</reference>
<dbReference type="InterPro" id="IPR002156">
    <property type="entry name" value="RNaseH_domain"/>
</dbReference>
<evidence type="ECO:0000259" key="1">
    <source>
        <dbReference type="Pfam" id="PF13456"/>
    </source>
</evidence>
<evidence type="ECO:0000313" key="3">
    <source>
        <dbReference type="Proteomes" id="UP001472677"/>
    </source>
</evidence>
<dbReference type="Pfam" id="PF13456">
    <property type="entry name" value="RVT_3"/>
    <property type="match status" value="1"/>
</dbReference>
<dbReference type="PANTHER" id="PTHR47723">
    <property type="entry name" value="OS05G0353850 PROTEIN"/>
    <property type="match status" value="1"/>
</dbReference>
<accession>A0ABR2CAK8</accession>
<comment type="caution">
    <text evidence="2">The sequence shown here is derived from an EMBL/GenBank/DDBJ whole genome shotgun (WGS) entry which is preliminary data.</text>
</comment>
<gene>
    <name evidence="2" type="ORF">V6N12_038692</name>
</gene>
<feature type="domain" description="RNase H type-1" evidence="1">
    <location>
        <begin position="182"/>
        <end position="257"/>
    </location>
</feature>
<name>A0ABR2CAK8_9ROSI</name>
<keyword evidence="3" id="KW-1185">Reference proteome</keyword>
<sequence>MHENVCIKPHVPCIEAFTRSSGLIATIACMQNVRVVRQISPSQSLTQITQHMFIAMSLHFSASLFGTYLGLVVSSNLTVPLLAVSLERTQGLRIFIWGEHDSGTYFLRSTYTYNPPLLFVLAYLQRLGISSSRLAGYSLEALKPLESPVVVASSSNIPQRTCILVSTAPSWQPAPMGYVKVNVDGVFELMHGIVAVGVIAHNNRRTVLGMLAQHSPGWIEVGMAKIYAIIVGLQLACTCGWESVLMETDLAVLVNKLGRPLMAISRF</sequence>